<evidence type="ECO:0000256" key="1">
    <source>
        <dbReference type="SAM" id="MobiDB-lite"/>
    </source>
</evidence>
<dbReference type="EMBL" id="CADCXV010000728">
    <property type="protein sequence ID" value="CAB0033873.1"/>
    <property type="molecule type" value="Genomic_DNA"/>
</dbReference>
<evidence type="ECO:0000313" key="2">
    <source>
        <dbReference type="EMBL" id="CAB0033873.1"/>
    </source>
</evidence>
<reference evidence="2 3" key="1">
    <citation type="submission" date="2020-02" db="EMBL/GenBank/DDBJ databases">
        <authorList>
            <person name="Ferguson B K."/>
        </authorList>
    </citation>
    <scope>NUCLEOTIDE SEQUENCE [LARGE SCALE GENOMIC DNA]</scope>
</reference>
<feature type="compositionally biased region" description="Polar residues" evidence="1">
    <location>
        <begin position="83"/>
        <end position="94"/>
    </location>
</feature>
<dbReference type="Proteomes" id="UP000479190">
    <property type="component" value="Unassembled WGS sequence"/>
</dbReference>
<feature type="region of interest" description="Disordered" evidence="1">
    <location>
        <begin position="1"/>
        <end position="36"/>
    </location>
</feature>
<protein>
    <submittedName>
        <fullName evidence="2">Uncharacterized protein</fullName>
    </submittedName>
</protein>
<organism evidence="2 3">
    <name type="scientific">Trichogramma brassicae</name>
    <dbReference type="NCBI Taxonomy" id="86971"/>
    <lineage>
        <taxon>Eukaryota</taxon>
        <taxon>Metazoa</taxon>
        <taxon>Ecdysozoa</taxon>
        <taxon>Arthropoda</taxon>
        <taxon>Hexapoda</taxon>
        <taxon>Insecta</taxon>
        <taxon>Pterygota</taxon>
        <taxon>Neoptera</taxon>
        <taxon>Endopterygota</taxon>
        <taxon>Hymenoptera</taxon>
        <taxon>Apocrita</taxon>
        <taxon>Proctotrupomorpha</taxon>
        <taxon>Chalcidoidea</taxon>
        <taxon>Trichogrammatidae</taxon>
        <taxon>Trichogramma</taxon>
    </lineage>
</organism>
<feature type="compositionally biased region" description="Basic and acidic residues" evidence="1">
    <location>
        <begin position="26"/>
        <end position="36"/>
    </location>
</feature>
<proteinExistence type="predicted"/>
<evidence type="ECO:0000313" key="3">
    <source>
        <dbReference type="Proteomes" id="UP000479190"/>
    </source>
</evidence>
<gene>
    <name evidence="2" type="ORF">TBRA_LOCUS5771</name>
</gene>
<sequence>MPNADWPDVRRRSRRRRPRPPNTPHEVSRRKNVEPRRIGRVRNTIFARVHAIETTYLRGHDPSAEPCAPSPTFLSRATDRSRASTTIQVETGTEPRSSATVNYITRPDRAACICRRVAGPWYQAGRHLLRGNRA</sequence>
<dbReference type="AlphaFoldDB" id="A0A6H5I7C6"/>
<keyword evidence="3" id="KW-1185">Reference proteome</keyword>
<name>A0A6H5I7C6_9HYME</name>
<feature type="region of interest" description="Disordered" evidence="1">
    <location>
        <begin position="59"/>
        <end position="94"/>
    </location>
</feature>
<accession>A0A6H5I7C6</accession>